<dbReference type="Proteomes" id="UP000298327">
    <property type="component" value="Unassembled WGS sequence"/>
</dbReference>
<sequence>MPPDILPGVTSFKSHLERIRKESGRRKHYGEYTHTSETIFEGEGAIGQAWDLFYDSLKIATLEEGIVVAEVWLEATEEWSKDNGQNISIEDKLTSLALKLEQTLAHVRSQAANFEDESSDGLDLGDEGSQSESEGGSTGATMANDDCGESPGTDTNIAKA</sequence>
<dbReference type="AlphaFoldDB" id="A0A4Y9YU35"/>
<keyword evidence="3" id="KW-1185">Reference proteome</keyword>
<protein>
    <submittedName>
        <fullName evidence="2">Uncharacterized protein</fullName>
    </submittedName>
</protein>
<evidence type="ECO:0000313" key="3">
    <source>
        <dbReference type="Proteomes" id="UP000298327"/>
    </source>
</evidence>
<evidence type="ECO:0000256" key="1">
    <source>
        <dbReference type="SAM" id="MobiDB-lite"/>
    </source>
</evidence>
<accession>A0A4Y9YU35</accession>
<gene>
    <name evidence="2" type="ORF">EVG20_g5007</name>
</gene>
<comment type="caution">
    <text evidence="2">The sequence shown here is derived from an EMBL/GenBank/DDBJ whole genome shotgun (WGS) entry which is preliminary data.</text>
</comment>
<dbReference type="EMBL" id="SEOQ01000279">
    <property type="protein sequence ID" value="TFY66086.1"/>
    <property type="molecule type" value="Genomic_DNA"/>
</dbReference>
<name>A0A4Y9YU35_9AGAM</name>
<feature type="region of interest" description="Disordered" evidence="1">
    <location>
        <begin position="109"/>
        <end position="160"/>
    </location>
</feature>
<feature type="compositionally biased region" description="Acidic residues" evidence="1">
    <location>
        <begin position="114"/>
        <end position="126"/>
    </location>
</feature>
<organism evidence="2 3">
    <name type="scientific">Dentipellis fragilis</name>
    <dbReference type="NCBI Taxonomy" id="205917"/>
    <lineage>
        <taxon>Eukaryota</taxon>
        <taxon>Fungi</taxon>
        <taxon>Dikarya</taxon>
        <taxon>Basidiomycota</taxon>
        <taxon>Agaricomycotina</taxon>
        <taxon>Agaricomycetes</taxon>
        <taxon>Russulales</taxon>
        <taxon>Hericiaceae</taxon>
        <taxon>Dentipellis</taxon>
    </lineage>
</organism>
<reference evidence="2 3" key="1">
    <citation type="submission" date="2019-02" db="EMBL/GenBank/DDBJ databases">
        <title>Genome sequencing of the rare red list fungi Dentipellis fragilis.</title>
        <authorList>
            <person name="Buettner E."/>
            <person name="Kellner H."/>
        </authorList>
    </citation>
    <scope>NUCLEOTIDE SEQUENCE [LARGE SCALE GENOMIC DNA]</scope>
    <source>
        <strain evidence="2 3">DSM 105465</strain>
    </source>
</reference>
<evidence type="ECO:0000313" key="2">
    <source>
        <dbReference type="EMBL" id="TFY66086.1"/>
    </source>
</evidence>
<proteinExistence type="predicted"/>